<dbReference type="OrthoDB" id="9815514at2"/>
<evidence type="ECO:0000256" key="2">
    <source>
        <dbReference type="SAM" id="SignalP"/>
    </source>
</evidence>
<feature type="region of interest" description="Disordered" evidence="1">
    <location>
        <begin position="76"/>
        <end position="95"/>
    </location>
</feature>
<dbReference type="Pfam" id="PF08904">
    <property type="entry name" value="EipB_like"/>
    <property type="match status" value="2"/>
</dbReference>
<feature type="compositionally biased region" description="Polar residues" evidence="1">
    <location>
        <begin position="76"/>
        <end position="91"/>
    </location>
</feature>
<keyword evidence="4" id="KW-1185">Reference proteome</keyword>
<evidence type="ECO:0000313" key="3">
    <source>
        <dbReference type="EMBL" id="TNC08225.1"/>
    </source>
</evidence>
<reference evidence="3 4" key="1">
    <citation type="submission" date="2019-06" db="EMBL/GenBank/DDBJ databases">
        <title>Genome of Methylobacterium sp. 17Sr1-39.</title>
        <authorList>
            <person name="Seo T."/>
        </authorList>
    </citation>
    <scope>NUCLEOTIDE SEQUENCE [LARGE SCALE GENOMIC DNA]</scope>
    <source>
        <strain evidence="3 4">17Sr1-39</strain>
    </source>
</reference>
<organism evidence="3 4">
    <name type="scientific">Methylobacterium terricola</name>
    <dbReference type="NCBI Taxonomy" id="2583531"/>
    <lineage>
        <taxon>Bacteria</taxon>
        <taxon>Pseudomonadati</taxon>
        <taxon>Pseudomonadota</taxon>
        <taxon>Alphaproteobacteria</taxon>
        <taxon>Hyphomicrobiales</taxon>
        <taxon>Methylobacteriaceae</taxon>
        <taxon>Methylobacterium</taxon>
    </lineage>
</organism>
<dbReference type="AlphaFoldDB" id="A0A5C4L836"/>
<protein>
    <submittedName>
        <fullName evidence="3">DUF1849 family protein</fullName>
    </submittedName>
</protein>
<gene>
    <name evidence="3" type="ORF">FF100_29840</name>
</gene>
<feature type="compositionally biased region" description="Basic and acidic residues" evidence="1">
    <location>
        <begin position="202"/>
        <end position="220"/>
    </location>
</feature>
<name>A0A5C4L836_9HYPH</name>
<accession>A0A5C4L836</accession>
<evidence type="ECO:0000256" key="1">
    <source>
        <dbReference type="SAM" id="MobiDB-lite"/>
    </source>
</evidence>
<evidence type="ECO:0000313" key="4">
    <source>
        <dbReference type="Proteomes" id="UP000305267"/>
    </source>
</evidence>
<dbReference type="RefSeq" id="WP_139039534.1">
    <property type="nucleotide sequence ID" value="NZ_VDDA01000025.1"/>
</dbReference>
<feature type="signal peptide" evidence="2">
    <location>
        <begin position="1"/>
        <end position="18"/>
    </location>
</feature>
<keyword evidence="2" id="KW-0732">Signal</keyword>
<dbReference type="EMBL" id="VDDA01000025">
    <property type="protein sequence ID" value="TNC08225.1"/>
    <property type="molecule type" value="Genomic_DNA"/>
</dbReference>
<dbReference type="Proteomes" id="UP000305267">
    <property type="component" value="Unassembled WGS sequence"/>
</dbReference>
<feature type="chain" id="PRO_5022970665" evidence="2">
    <location>
        <begin position="19"/>
        <end position="301"/>
    </location>
</feature>
<dbReference type="InterPro" id="IPR015000">
    <property type="entry name" value="EipB-like"/>
</dbReference>
<proteinExistence type="predicted"/>
<feature type="region of interest" description="Disordered" evidence="1">
    <location>
        <begin position="202"/>
        <end position="226"/>
    </location>
</feature>
<sequence length="301" mass="32057">MRSLLACVLLALSSPALAAEAVHLAPHRAVYDLSLSGSSGTRAVEGARGRIVFDFTGDSCKGFALQYRQVTVLESSESGSRTSDLRNTTFESGDGRSFRFRTQSDLNGKAAAPVDGNAERGDKGVDITLKQPKRGEMAVAGEVLFPAAHMRRLIEAARAGQSTVAVKVFDGSDDGRKVYDTLAVIGPQRAIAADTAKPDLAKPDLAKPDLAKPDLSKPDAKAATAPVEAPLRQGAMAAMPHWPVTLSYFSPGEGERTPVYVLAFDLYENGVSGALRLDYGEFSLKGELSRIDLMPESKDCK</sequence>
<comment type="caution">
    <text evidence="3">The sequence shown here is derived from an EMBL/GenBank/DDBJ whole genome shotgun (WGS) entry which is preliminary data.</text>
</comment>